<dbReference type="STRING" id="1308866.J416_01684"/>
<dbReference type="SMART" id="SM01134">
    <property type="entry name" value="DeoRC"/>
    <property type="match status" value="1"/>
</dbReference>
<dbReference type="PRINTS" id="PR00037">
    <property type="entry name" value="HTHLACR"/>
</dbReference>
<dbReference type="InterPro" id="IPR018356">
    <property type="entry name" value="Tscrpt_reg_HTH_DeoR_CS"/>
</dbReference>
<dbReference type="GO" id="GO:0003700">
    <property type="term" value="F:DNA-binding transcription factor activity"/>
    <property type="evidence" value="ECO:0007669"/>
    <property type="project" value="InterPro"/>
</dbReference>
<feature type="domain" description="HTH deoR-type" evidence="4">
    <location>
        <begin position="3"/>
        <end position="58"/>
    </location>
</feature>
<name>N4WUZ5_9BACI</name>
<keyword evidence="3" id="KW-0804">Transcription</keyword>
<evidence type="ECO:0000256" key="3">
    <source>
        <dbReference type="ARBA" id="ARBA00023163"/>
    </source>
</evidence>
<evidence type="ECO:0000313" key="6">
    <source>
        <dbReference type="Proteomes" id="UP000012283"/>
    </source>
</evidence>
<dbReference type="Pfam" id="PF08220">
    <property type="entry name" value="HTH_DeoR"/>
    <property type="match status" value="1"/>
</dbReference>
<dbReference type="InterPro" id="IPR036390">
    <property type="entry name" value="WH_DNA-bd_sf"/>
</dbReference>
<dbReference type="SMART" id="SM00420">
    <property type="entry name" value="HTH_DEOR"/>
    <property type="match status" value="1"/>
</dbReference>
<dbReference type="PANTHER" id="PTHR30363">
    <property type="entry name" value="HTH-TYPE TRANSCRIPTIONAL REGULATOR SRLR-RELATED"/>
    <property type="match status" value="1"/>
</dbReference>
<organism evidence="5 6">
    <name type="scientific">Gracilibacillus halophilus YIM-C55.5</name>
    <dbReference type="NCBI Taxonomy" id="1308866"/>
    <lineage>
        <taxon>Bacteria</taxon>
        <taxon>Bacillati</taxon>
        <taxon>Bacillota</taxon>
        <taxon>Bacilli</taxon>
        <taxon>Bacillales</taxon>
        <taxon>Bacillaceae</taxon>
        <taxon>Gracilibacillus</taxon>
    </lineage>
</organism>
<dbReference type="GO" id="GO:0003677">
    <property type="term" value="F:DNA binding"/>
    <property type="evidence" value="ECO:0007669"/>
    <property type="project" value="UniProtKB-KW"/>
</dbReference>
<dbReference type="InterPro" id="IPR036388">
    <property type="entry name" value="WH-like_DNA-bd_sf"/>
</dbReference>
<dbReference type="RefSeq" id="WP_003463405.1">
    <property type="nucleotide sequence ID" value="NZ_APML01000005.1"/>
</dbReference>
<dbReference type="PATRIC" id="fig|1308866.3.peg.342"/>
<dbReference type="PROSITE" id="PS51000">
    <property type="entry name" value="HTH_DEOR_2"/>
    <property type="match status" value="1"/>
</dbReference>
<keyword evidence="1" id="KW-0805">Transcription regulation</keyword>
<dbReference type="OrthoDB" id="9797223at2"/>
<gene>
    <name evidence="5" type="ORF">J416_01684</name>
</gene>
<proteinExistence type="predicted"/>
<dbReference type="EMBL" id="APML01000005">
    <property type="protein sequence ID" value="ENH98165.1"/>
    <property type="molecule type" value="Genomic_DNA"/>
</dbReference>
<sequence length="251" mass="27217">MLTVERHARILEFLKQKETATVKEIGEVTKASESTIRRDLNELEKKQQIKRVHGGAALVHQKSQEPTLSEKSPQYKTAKQAIATSAAALIDKGDTVFLDAGTTTVEMIPWLTDQSLVVVTNGIPHVQKLMEQGIETYVVAGKAKQGTGALIGTKAVSTLQEYHFDKCFLGMNGIHASQGYTTPDPEEASVKRQALEQSQSTYVLADASKFGEVSFSSVAALSDATIMTSGELSAQQHKEIKQSTTIKVVPS</sequence>
<evidence type="ECO:0000259" key="4">
    <source>
        <dbReference type="PROSITE" id="PS51000"/>
    </source>
</evidence>
<evidence type="ECO:0000256" key="2">
    <source>
        <dbReference type="ARBA" id="ARBA00023125"/>
    </source>
</evidence>
<dbReference type="InterPro" id="IPR050313">
    <property type="entry name" value="Carb_Metab_HTH_regulators"/>
</dbReference>
<dbReference type="InterPro" id="IPR001034">
    <property type="entry name" value="DeoR_HTH"/>
</dbReference>
<dbReference type="SUPFAM" id="SSF46785">
    <property type="entry name" value="Winged helix' DNA-binding domain"/>
    <property type="match status" value="1"/>
</dbReference>
<reference evidence="5 6" key="1">
    <citation type="submission" date="2013-03" db="EMBL/GenBank/DDBJ databases">
        <title>Draft genome sequence of Gracibacillus halophilus YIM-C55.5, a moderately halophilic and thermophilic organism from the Xiaochaidamu salt lake.</title>
        <authorList>
            <person name="Sugumar T."/>
            <person name="Polireddy D.R."/>
            <person name="Antony A."/>
            <person name="Madhava Y.R."/>
            <person name="Sivakumar N."/>
        </authorList>
    </citation>
    <scope>NUCLEOTIDE SEQUENCE [LARGE SCALE GENOMIC DNA]</scope>
    <source>
        <strain evidence="5 6">YIM-C55.5</strain>
    </source>
</reference>
<dbReference type="InterPro" id="IPR037171">
    <property type="entry name" value="NagB/RpiA_transferase-like"/>
</dbReference>
<dbReference type="SUPFAM" id="SSF100950">
    <property type="entry name" value="NagB/RpiA/CoA transferase-like"/>
    <property type="match status" value="1"/>
</dbReference>
<dbReference type="PANTHER" id="PTHR30363:SF56">
    <property type="entry name" value="TRANSCRIPTIONAL REGULATOR, DEOR FAMILY"/>
    <property type="match status" value="1"/>
</dbReference>
<dbReference type="Pfam" id="PF00455">
    <property type="entry name" value="DeoRC"/>
    <property type="match status" value="1"/>
</dbReference>
<dbReference type="Proteomes" id="UP000012283">
    <property type="component" value="Unassembled WGS sequence"/>
</dbReference>
<dbReference type="eggNOG" id="COG1349">
    <property type="taxonomic scope" value="Bacteria"/>
</dbReference>
<dbReference type="AlphaFoldDB" id="N4WUZ5"/>
<dbReference type="Gene3D" id="3.40.50.1360">
    <property type="match status" value="1"/>
</dbReference>
<dbReference type="PROSITE" id="PS00894">
    <property type="entry name" value="HTH_DEOR_1"/>
    <property type="match status" value="1"/>
</dbReference>
<keyword evidence="2" id="KW-0238">DNA-binding</keyword>
<evidence type="ECO:0000313" key="5">
    <source>
        <dbReference type="EMBL" id="ENH98165.1"/>
    </source>
</evidence>
<accession>N4WUZ5</accession>
<keyword evidence="6" id="KW-1185">Reference proteome</keyword>
<dbReference type="Gene3D" id="1.10.10.10">
    <property type="entry name" value="Winged helix-like DNA-binding domain superfamily/Winged helix DNA-binding domain"/>
    <property type="match status" value="1"/>
</dbReference>
<evidence type="ECO:0000256" key="1">
    <source>
        <dbReference type="ARBA" id="ARBA00023015"/>
    </source>
</evidence>
<comment type="caution">
    <text evidence="5">The sequence shown here is derived from an EMBL/GenBank/DDBJ whole genome shotgun (WGS) entry which is preliminary data.</text>
</comment>
<protein>
    <submittedName>
        <fullName evidence="5">DeoR family transcriptional regulator</fullName>
    </submittedName>
</protein>
<dbReference type="InterPro" id="IPR014036">
    <property type="entry name" value="DeoR-like_C"/>
</dbReference>